<name>A0A7E4V5D8_PANRE</name>
<sequence length="207" mass="22559">MGLKDSLIGLMGDFVQLNRNPEFRSKNELNAAGTSGGPPANYRKDRRHSLNITVGAQGPPDTFVRPRTYSVSTHMSMNNNSDSHSVGKGTLSSAKIKANHNRRNSAPCLLKEPPPSFQLSRGPSLNDKKSKLMKQHSADEASPDSSDSENSEHRGHISKQHSPRLNTSGVYRTNSFRQPVAIAEEEEESALPVATSNGNVTIITTRL</sequence>
<keyword evidence="2" id="KW-1185">Reference proteome</keyword>
<feature type="region of interest" description="Disordered" evidence="1">
    <location>
        <begin position="100"/>
        <end position="172"/>
    </location>
</feature>
<evidence type="ECO:0000313" key="2">
    <source>
        <dbReference type="Proteomes" id="UP000492821"/>
    </source>
</evidence>
<dbReference type="WBParaSite" id="Pan_g16731.t1">
    <property type="protein sequence ID" value="Pan_g16731.t1"/>
    <property type="gene ID" value="Pan_g16731"/>
</dbReference>
<protein>
    <submittedName>
        <fullName evidence="3">Sterile alpha and TIR motif-containing protein 1</fullName>
    </submittedName>
</protein>
<proteinExistence type="predicted"/>
<reference evidence="2" key="1">
    <citation type="journal article" date="2013" name="Genetics">
        <title>The draft genome and transcriptome of Panagrellus redivivus are shaped by the harsh demands of a free-living lifestyle.</title>
        <authorList>
            <person name="Srinivasan J."/>
            <person name="Dillman A.R."/>
            <person name="Macchietto M.G."/>
            <person name="Heikkinen L."/>
            <person name="Lakso M."/>
            <person name="Fracchia K.M."/>
            <person name="Antoshechkin I."/>
            <person name="Mortazavi A."/>
            <person name="Wong G."/>
            <person name="Sternberg P.W."/>
        </authorList>
    </citation>
    <scope>NUCLEOTIDE SEQUENCE [LARGE SCALE GENOMIC DNA]</scope>
    <source>
        <strain evidence="2">MT8872</strain>
    </source>
</reference>
<evidence type="ECO:0000256" key="1">
    <source>
        <dbReference type="SAM" id="MobiDB-lite"/>
    </source>
</evidence>
<dbReference type="Proteomes" id="UP000492821">
    <property type="component" value="Unassembled WGS sequence"/>
</dbReference>
<dbReference type="AlphaFoldDB" id="A0A7E4V5D8"/>
<reference evidence="3" key="2">
    <citation type="submission" date="2020-10" db="UniProtKB">
        <authorList>
            <consortium name="WormBaseParasite"/>
        </authorList>
    </citation>
    <scope>IDENTIFICATION</scope>
</reference>
<organism evidence="2 3">
    <name type="scientific">Panagrellus redivivus</name>
    <name type="common">Microworm</name>
    <dbReference type="NCBI Taxonomy" id="6233"/>
    <lineage>
        <taxon>Eukaryota</taxon>
        <taxon>Metazoa</taxon>
        <taxon>Ecdysozoa</taxon>
        <taxon>Nematoda</taxon>
        <taxon>Chromadorea</taxon>
        <taxon>Rhabditida</taxon>
        <taxon>Tylenchina</taxon>
        <taxon>Panagrolaimomorpha</taxon>
        <taxon>Panagrolaimoidea</taxon>
        <taxon>Panagrolaimidae</taxon>
        <taxon>Panagrellus</taxon>
    </lineage>
</organism>
<accession>A0A7E4V5D8</accession>
<evidence type="ECO:0000313" key="3">
    <source>
        <dbReference type="WBParaSite" id="Pan_g16731.t1"/>
    </source>
</evidence>
<feature type="region of interest" description="Disordered" evidence="1">
    <location>
        <begin position="25"/>
        <end position="44"/>
    </location>
</feature>
<feature type="compositionally biased region" description="Polar residues" evidence="1">
    <location>
        <begin position="163"/>
        <end position="172"/>
    </location>
</feature>